<dbReference type="PANTHER" id="PTHR34384:SF5">
    <property type="entry name" value="L-2,3-DIAMINOPROPANOATE--CITRATE LIGASE"/>
    <property type="match status" value="1"/>
</dbReference>
<dbReference type="GO" id="GO:0016881">
    <property type="term" value="F:acid-amino acid ligase activity"/>
    <property type="evidence" value="ECO:0007669"/>
    <property type="project" value="UniProtKB-ARBA"/>
</dbReference>
<keyword evidence="4" id="KW-1185">Reference proteome</keyword>
<protein>
    <recommendedName>
        <fullName evidence="5">IucC family-domain-containing protein</fullName>
    </recommendedName>
</protein>
<feature type="domain" description="Aerobactin siderophore biosynthesis IucA/IucC-like C-terminal" evidence="2">
    <location>
        <begin position="452"/>
        <end position="606"/>
    </location>
</feature>
<dbReference type="EMBL" id="JANIEX010000138">
    <property type="protein sequence ID" value="KAJ3572546.1"/>
    <property type="molecule type" value="Genomic_DNA"/>
</dbReference>
<sequence length="632" mass="70416">MSLSEFTVDARALPPAERAALASTVRLLSCLVTESVVRALYFPLIGFEATGFGVVLKPDTPASRPYTHADFLAVLPLRHIPIFKHDGEDSRAKEIGLLDPFDMMPLVLKVSPTAIESPDSKPHPELTAAILKTLQGPGWDLQPSLVFIPNKGPLDIWNSFAEAMKLDPGISDDIGEEFASAVKWQTYSFEHPPLAPTFDSPSIDWEESIVEGHPTHPMHKTRRFLPPLPDFAPGSYDLYNPKLRFVAVPRGDLKITYNFEELARPLLDAAAERAGKALTVPEGFVVVPVHELQVIHIQDKFSGIQIYPEEFSLDLRAQQSIRSLIVPGVLRDVSLKLGVGIKLTSAVRTISPESAYLGPRFSSKVVPFLELDPRVVTVAKELTSVVHAHPDGEIAKHCAAIIRECYENTSEERGERLIVCTSLVESGHAGEGGDVPPLIRVFELDTVDKRAEWLDKFVAVFFRAFLPSVLKNGVAFECHPQNCVARFDLDTKELKGFIIRDFGGLKIHPPTLLATTGVELDVISGHSIISDDLDAVYARMYHTVFHNHLQQLIRVLGLHYNGIGWEIVRKNLELAIPKTHPLWESWMSPERKTFPGKCFLRMRMSGMYRFHLHGPFPNLIHYKGVNEETLSG</sequence>
<dbReference type="PANTHER" id="PTHR34384">
    <property type="entry name" value="L-2,3-DIAMINOPROPANOATE--CITRATE LIGASE"/>
    <property type="match status" value="1"/>
</dbReference>
<dbReference type="Pfam" id="PF04183">
    <property type="entry name" value="IucA_IucC"/>
    <property type="match status" value="1"/>
</dbReference>
<reference evidence="3" key="1">
    <citation type="submission" date="2022-07" db="EMBL/GenBank/DDBJ databases">
        <title>Genome Sequence of Leucocoprinus birnbaumii.</title>
        <authorList>
            <person name="Buettner E."/>
        </authorList>
    </citation>
    <scope>NUCLEOTIDE SEQUENCE</scope>
    <source>
        <strain evidence="3">VT141</strain>
    </source>
</reference>
<proteinExistence type="predicted"/>
<accession>A0AAD5W147</accession>
<dbReference type="InterPro" id="IPR007310">
    <property type="entry name" value="Aerobactin_biosyn_IucA/IucC_N"/>
</dbReference>
<evidence type="ECO:0000259" key="1">
    <source>
        <dbReference type="Pfam" id="PF04183"/>
    </source>
</evidence>
<name>A0AAD5W147_9AGAR</name>
<gene>
    <name evidence="3" type="ORF">NP233_g3006</name>
</gene>
<evidence type="ECO:0000313" key="4">
    <source>
        <dbReference type="Proteomes" id="UP001213000"/>
    </source>
</evidence>
<dbReference type="AlphaFoldDB" id="A0AAD5W147"/>
<dbReference type="Gene3D" id="1.10.510.40">
    <property type="match status" value="1"/>
</dbReference>
<organism evidence="3 4">
    <name type="scientific">Leucocoprinus birnbaumii</name>
    <dbReference type="NCBI Taxonomy" id="56174"/>
    <lineage>
        <taxon>Eukaryota</taxon>
        <taxon>Fungi</taxon>
        <taxon>Dikarya</taxon>
        <taxon>Basidiomycota</taxon>
        <taxon>Agaricomycotina</taxon>
        <taxon>Agaricomycetes</taxon>
        <taxon>Agaricomycetidae</taxon>
        <taxon>Agaricales</taxon>
        <taxon>Agaricineae</taxon>
        <taxon>Agaricaceae</taxon>
        <taxon>Leucocoprinus</taxon>
    </lineage>
</organism>
<evidence type="ECO:0008006" key="5">
    <source>
        <dbReference type="Google" id="ProtNLM"/>
    </source>
</evidence>
<comment type="caution">
    <text evidence="3">The sequence shown here is derived from an EMBL/GenBank/DDBJ whole genome shotgun (WGS) entry which is preliminary data.</text>
</comment>
<evidence type="ECO:0000259" key="2">
    <source>
        <dbReference type="Pfam" id="PF06276"/>
    </source>
</evidence>
<dbReference type="InterPro" id="IPR022770">
    <property type="entry name" value="IucA/IucC-like_C"/>
</dbReference>
<evidence type="ECO:0000313" key="3">
    <source>
        <dbReference type="EMBL" id="KAJ3572546.1"/>
    </source>
</evidence>
<dbReference type="Proteomes" id="UP001213000">
    <property type="component" value="Unassembled WGS sequence"/>
</dbReference>
<dbReference type="Pfam" id="PF06276">
    <property type="entry name" value="FhuF"/>
    <property type="match status" value="1"/>
</dbReference>
<dbReference type="InterPro" id="IPR037455">
    <property type="entry name" value="LucA/IucC-like"/>
</dbReference>
<dbReference type="GO" id="GO:0019290">
    <property type="term" value="P:siderophore biosynthetic process"/>
    <property type="evidence" value="ECO:0007669"/>
    <property type="project" value="InterPro"/>
</dbReference>
<feature type="domain" description="Aerobactin siderophore biosynthesis IucA/IucC N-terminal" evidence="1">
    <location>
        <begin position="203"/>
        <end position="424"/>
    </location>
</feature>